<keyword evidence="12" id="KW-0168">Coated pit</keyword>
<dbReference type="Pfam" id="PF24468">
    <property type="entry name" value="EGF_LRP2"/>
    <property type="match status" value="1"/>
</dbReference>
<proteinExistence type="predicted"/>
<feature type="repeat" description="LDL-receptor class B" evidence="16">
    <location>
        <begin position="2097"/>
        <end position="2141"/>
    </location>
</feature>
<dbReference type="InterPro" id="IPR000742">
    <property type="entry name" value="EGF"/>
</dbReference>
<evidence type="ECO:0000256" key="9">
    <source>
        <dbReference type="ARBA" id="ARBA00023136"/>
    </source>
</evidence>
<feature type="repeat" description="LDL-receptor class B" evidence="16">
    <location>
        <begin position="1856"/>
        <end position="1900"/>
    </location>
</feature>
<feature type="disulfide bond" evidence="15">
    <location>
        <begin position="737"/>
        <end position="755"/>
    </location>
</feature>
<dbReference type="Gene3D" id="4.10.400.10">
    <property type="entry name" value="Low-density Lipoprotein Receptor"/>
    <property type="match status" value="8"/>
</dbReference>
<evidence type="ECO:0000256" key="12">
    <source>
        <dbReference type="ARBA" id="ARBA00023176"/>
    </source>
</evidence>
<feature type="domain" description="EGF-like" evidence="18">
    <location>
        <begin position="1374"/>
        <end position="1410"/>
    </location>
</feature>
<dbReference type="PANTHER" id="PTHR22722:SF14">
    <property type="entry name" value="MEGALIN, ISOFORM A"/>
    <property type="match status" value="1"/>
</dbReference>
<keyword evidence="13" id="KW-0325">Glycoprotein</keyword>
<dbReference type="SMART" id="SM00181">
    <property type="entry name" value="EGF"/>
    <property type="match status" value="8"/>
</dbReference>
<comment type="caution">
    <text evidence="19">The sequence shown here is derived from an EMBL/GenBank/DDBJ whole genome shotgun (WGS) entry which is preliminary data.</text>
</comment>
<evidence type="ECO:0000256" key="1">
    <source>
        <dbReference type="ARBA" id="ARBA00004479"/>
    </source>
</evidence>
<keyword evidence="3" id="KW-0254">Endocytosis</keyword>
<feature type="disulfide bond" evidence="15">
    <location>
        <begin position="947"/>
        <end position="962"/>
    </location>
</feature>
<feature type="disulfide bond" evidence="15">
    <location>
        <begin position="817"/>
        <end position="835"/>
    </location>
</feature>
<keyword evidence="5" id="KW-0732">Signal</keyword>
<dbReference type="PRINTS" id="PR00261">
    <property type="entry name" value="LDLRECEPTOR"/>
</dbReference>
<evidence type="ECO:0000256" key="7">
    <source>
        <dbReference type="ARBA" id="ARBA00022837"/>
    </source>
</evidence>
<keyword evidence="9" id="KW-0472">Membrane</keyword>
<reference evidence="19 20" key="1">
    <citation type="journal article" date="2017" name="PLoS Biol.">
        <title>The sea cucumber genome provides insights into morphological evolution and visceral regeneration.</title>
        <authorList>
            <person name="Zhang X."/>
            <person name="Sun L."/>
            <person name="Yuan J."/>
            <person name="Sun Y."/>
            <person name="Gao Y."/>
            <person name="Zhang L."/>
            <person name="Li S."/>
            <person name="Dai H."/>
            <person name="Hamel J.F."/>
            <person name="Liu C."/>
            <person name="Yu Y."/>
            <person name="Liu S."/>
            <person name="Lin W."/>
            <person name="Guo K."/>
            <person name="Jin S."/>
            <person name="Xu P."/>
            <person name="Storey K.B."/>
            <person name="Huan P."/>
            <person name="Zhang T."/>
            <person name="Zhou Y."/>
            <person name="Zhang J."/>
            <person name="Lin C."/>
            <person name="Li X."/>
            <person name="Xing L."/>
            <person name="Huo D."/>
            <person name="Sun M."/>
            <person name="Wang L."/>
            <person name="Mercier A."/>
            <person name="Li F."/>
            <person name="Yang H."/>
            <person name="Xiang J."/>
        </authorList>
    </citation>
    <scope>NUCLEOTIDE SEQUENCE [LARGE SCALE GENOMIC DNA]</scope>
    <source>
        <strain evidence="19">Shaxun</strain>
        <tissue evidence="19">Muscle</tissue>
    </source>
</reference>
<dbReference type="PROSITE" id="PS51120">
    <property type="entry name" value="LDLRB"/>
    <property type="match status" value="9"/>
</dbReference>
<name>A0A2G8KPI1_STIJA</name>
<dbReference type="GO" id="GO:0005905">
    <property type="term" value="C:clathrin-coated pit"/>
    <property type="evidence" value="ECO:0007669"/>
    <property type="project" value="UniProtKB-KW"/>
</dbReference>
<dbReference type="Gene3D" id="2.120.10.30">
    <property type="entry name" value="TolB, C-terminal domain"/>
    <property type="match status" value="7"/>
</dbReference>
<keyword evidence="19" id="KW-0449">Lipoprotein</keyword>
<evidence type="ECO:0000313" key="20">
    <source>
        <dbReference type="Proteomes" id="UP000230750"/>
    </source>
</evidence>
<evidence type="ECO:0000256" key="4">
    <source>
        <dbReference type="ARBA" id="ARBA00022692"/>
    </source>
</evidence>
<feature type="disulfide bond" evidence="15">
    <location>
        <begin position="775"/>
        <end position="793"/>
    </location>
</feature>
<evidence type="ECO:0000256" key="10">
    <source>
        <dbReference type="ARBA" id="ARBA00023157"/>
    </source>
</evidence>
<keyword evidence="11 19" id="KW-0675">Receptor</keyword>
<gene>
    <name evidence="19" type="ORF">BSL78_13192</name>
</gene>
<keyword evidence="8" id="KW-1133">Transmembrane helix</keyword>
<dbReference type="SMART" id="SM00135">
    <property type="entry name" value="LY"/>
    <property type="match status" value="26"/>
</dbReference>
<dbReference type="PROSITE" id="PS01209">
    <property type="entry name" value="LDLRA_1"/>
    <property type="match status" value="3"/>
</dbReference>
<dbReference type="Proteomes" id="UP000230750">
    <property type="component" value="Unassembled WGS sequence"/>
</dbReference>
<keyword evidence="2" id="KW-0245">EGF-like domain</keyword>
<sequence length="2258" mass="251526">MALEGSDLRKEGGGGKRKWSLGMDGRQRKDGERSEGWMKILRNVKRGPVSSHVKRVLAATPVLVVRDIRKTSMAIAKLHNDRVLVYTNLTSIQSATISATATDVATLLPVEGVVAMDINVRNNTGEGSTRYNLISQQVCWITYGHRDHELNCSDMDDVNSTNINLHIDLKGVNDFAIDWVTGNFYFAYNLDQIIVCSNTGELCITILDTSITKPMGIALDPKNGLMFCTSAGQSLDGKIQQPSIQRAFMNGSHPQSILTGKLVAPRSIAVDPILKQVYWYDSSLEQIGKVDYDGSRSKILARGVFNLTRPGAIRIKHEMAQPQGSDDSRCKGKCEDLCLLTGPGETESVCRCQLGMTLVDTKCIWQEPTEPFLLYGQGVPGSVHGIPLTKEDNLNSESMKPITGLDSPRAVDFYGQDGYVYYSDSAKYQIGRQMLNGSGHEIILDEMIAKCEGLAVDWLGQNLYWTDDGLKIISVAKLDGTMRKVLVTENLIHPRDIEVDPVHGYMYWTDWAESKYSPRSGKVMQAKMNGEDVVELPVGDLLWPNGLSLDVAGQRLYWCDAFYDKIEMMYLRNRTTTVLLNQTTLFHSHPFGIAIHDGTIFWSEYRRQHIYKYENGVVSSLKHGGLMFEVKVYDTDEQIGTNACSVSNGGCDELCLALPDDTRECACGDGKKINGTTGQCIVDDSYVKFTRCADRQFSCKNGRCIDNQWTCDEENDCGDNSDEGCDAFQCNEEQFQCGTHKCISKDWQCDGDNDCGDNSDEESAICNTTCDGFRCDDDSCIAQNWVCDGDRDCPNGEEEEDCKVTDSTICEEGLFTCDTGSCIHAFWTCDGENDCGDNSDERNRGGCPSPDDFHCISNRTICIAPSRVCDGRNDCPDGSDESALLSCSKACEDGFFSCSEGTCIPMSSRCDGQEDCDNGMDENNCTCPVYMFRCESDNRCVSMERLCDSHPDCDDGSDEDDCKFKPCPRNTFACERSSLCVPYSALCNGTFECPHEDDEGGQCEEQQCSSLQNMESHVCELCQSSPNEPICYCPEGKILANGNTLTCVGDQNMCREDGRCSQRCVSTYDRDNDLGGFICKCYEGYAMQRDGCKYTGDDDPYIIFSNRNQLRRYNLKTGEYNILVFNLRNSIALDFHYSNSHIYWTDVADDKIYRGTVDTDSPNAGLRDITTVIQSGLGSSEGLAVDWIGQNLYWVESMLDQIEVATLNGLYRKTLIAGDIENPRAIVLDPRDGLMFWSDWEESRPRIERATMAGQGRTVIVDVLEVSGGWPNGLTLDYWERKVFWIDAKSDSIYSSYYNGSHVKWVLQGSPLVLHPFSITIFEDRVYWTDWRNIGVYSANKWTGENETEVQKVAMHPFGIHVYHKTKQPTAANPCLNSSCSHLCLINSSSSYVCACPHLMELGDDNEHCTNASSFLVFAKSSEIRGVDLRNSLYNVIPSLSSPQLANVTSVDHDVVTDHIFWTDTQRRMVGKVNIHTFKVEAVIEGLTNANQVAVDWVSRNIYWILHEEEGSFLYASQVDGSYQVKVNVELTKHSHSLVLDPLSGYMYWVNGRKEGSSPSIKRADMNGENTVDLITDGLSQPKLRRCCTGVTAEDEDILPGIYSVPLDSSAVVKLLNLSRDAEPQSIAVHNGMLYWSDEHEDMIRSINIAEPLVVSDLRPVVGSVKGMFVYDKGSKIDDVNECSINNGGCSQLCFPIPTGDTSRACACTAGYSVLETDGTTCVGVEKFVMFSTLSSINGISTDSTVKDPQLPPVEGQVKVQSIAFHAKEDMIYWVDTEEQKIYRRKRDHTGKETVISSGLGYVVAIAVDPISGNLYWADQRTNTISVARIGKWEPYVVCRDTVGSVTSIAVDSIARYLFWTSNEANQSKVCRSYLDGSNQTTVLSDGLMEPKSLAVNDNKLYVCDGNRIICSDLDGSNQETIFDGGEGYEVSKIAVDEQFVYWIDNLFESGSILRINKNEQTDTVTDVDKLKNATTSEEEELTDIVIYSESLQNEGNNSCSEENGGCKQLCFSVGDVRRCACAYGKLDDDNISCNGIGSVEGIAFNHITFELFWTSYTNSSISRMRVFDLKPSVEEIVVKMTASDHPRGIALDICRGDIYWTNWNEVKPSIMKSSMAGHNPRAIITNDIRTPNGIVVDEVASKLYWCDARLDKIERADLDGSNRKIIVDSEPVHPFGLAVHEDFLFWTDWVTRAVIRVNKYTGVISPFYGTVCSSSPWELQYLHSRYSVSCKIMNVLFMLIPLSKRSGFFFIKIVYDG</sequence>
<feature type="compositionally biased region" description="Basic and acidic residues" evidence="17">
    <location>
        <begin position="1"/>
        <end position="14"/>
    </location>
</feature>
<dbReference type="InterPro" id="IPR002172">
    <property type="entry name" value="LDrepeatLR_classA_rpt"/>
</dbReference>
<keyword evidence="6" id="KW-0677">Repeat</keyword>
<feature type="disulfide bond" evidence="15">
    <location>
        <begin position="787"/>
        <end position="802"/>
    </location>
</feature>
<feature type="repeat" description="LDL-receptor class B" evidence="16">
    <location>
        <begin position="275"/>
        <end position="319"/>
    </location>
</feature>
<evidence type="ECO:0000256" key="5">
    <source>
        <dbReference type="ARBA" id="ARBA00022729"/>
    </source>
</evidence>
<feature type="domain" description="EGF-like" evidence="18">
    <location>
        <begin position="329"/>
        <end position="364"/>
    </location>
</feature>
<feature type="disulfide bond" evidence="15">
    <location>
        <begin position="692"/>
        <end position="704"/>
    </location>
</feature>
<organism evidence="19 20">
    <name type="scientific">Stichopus japonicus</name>
    <name type="common">Sea cucumber</name>
    <dbReference type="NCBI Taxonomy" id="307972"/>
    <lineage>
        <taxon>Eukaryota</taxon>
        <taxon>Metazoa</taxon>
        <taxon>Echinodermata</taxon>
        <taxon>Eleutherozoa</taxon>
        <taxon>Echinozoa</taxon>
        <taxon>Holothuroidea</taxon>
        <taxon>Aspidochirotacea</taxon>
        <taxon>Aspidochirotida</taxon>
        <taxon>Stichopodidae</taxon>
        <taxon>Apostichopus</taxon>
    </lineage>
</organism>
<accession>A0A2G8KPI1</accession>
<dbReference type="SUPFAM" id="SSF57424">
    <property type="entry name" value="LDL receptor-like module"/>
    <property type="match status" value="8"/>
</dbReference>
<evidence type="ECO:0000256" key="17">
    <source>
        <dbReference type="SAM" id="MobiDB-lite"/>
    </source>
</evidence>
<feature type="domain" description="EGF-like" evidence="18">
    <location>
        <begin position="1053"/>
        <end position="1093"/>
    </location>
</feature>
<dbReference type="SUPFAM" id="SSF57196">
    <property type="entry name" value="EGF/Laminin"/>
    <property type="match status" value="1"/>
</dbReference>
<dbReference type="Pfam" id="PF00058">
    <property type="entry name" value="Ldl_recept_b"/>
    <property type="match status" value="7"/>
</dbReference>
<evidence type="ECO:0000256" key="3">
    <source>
        <dbReference type="ARBA" id="ARBA00022583"/>
    </source>
</evidence>
<feature type="domain" description="EGF-like" evidence="18">
    <location>
        <begin position="643"/>
        <end position="681"/>
    </location>
</feature>
<dbReference type="SUPFAM" id="SSF63825">
    <property type="entry name" value="YWTD domain"/>
    <property type="match status" value="6"/>
</dbReference>
<dbReference type="OrthoDB" id="10066840at2759"/>
<evidence type="ECO:0000256" key="13">
    <source>
        <dbReference type="ARBA" id="ARBA00023180"/>
    </source>
</evidence>
<evidence type="ECO:0000259" key="18">
    <source>
        <dbReference type="SMART" id="SM00181"/>
    </source>
</evidence>
<evidence type="ECO:0000256" key="16">
    <source>
        <dbReference type="PROSITE-ProRule" id="PRU00461"/>
    </source>
</evidence>
<evidence type="ECO:0000256" key="14">
    <source>
        <dbReference type="ARBA" id="ARBA00037878"/>
    </source>
</evidence>
<feature type="domain" description="EGF-like" evidence="18">
    <location>
        <begin position="1682"/>
        <end position="1723"/>
    </location>
</feature>
<dbReference type="Pfam" id="PF14670">
    <property type="entry name" value="FXa_inhibition"/>
    <property type="match status" value="1"/>
</dbReference>
<dbReference type="EMBL" id="MRZV01000441">
    <property type="protein sequence ID" value="PIK49922.1"/>
    <property type="molecule type" value="Genomic_DNA"/>
</dbReference>
<feature type="disulfide bond" evidence="15">
    <location>
        <begin position="730"/>
        <end position="742"/>
    </location>
</feature>
<dbReference type="InterPro" id="IPR036055">
    <property type="entry name" value="LDL_receptor-like_sf"/>
</dbReference>
<feature type="repeat" description="LDL-receptor class B" evidence="16">
    <location>
        <begin position="1770"/>
        <end position="1812"/>
    </location>
</feature>
<feature type="domain" description="EGF-like" evidence="18">
    <location>
        <begin position="1007"/>
        <end position="1048"/>
    </location>
</feature>
<dbReference type="FunFam" id="2.120.10.30:FF:000241">
    <property type="entry name" value="Low-density lipoprotein receptor-related protein 6"/>
    <property type="match status" value="3"/>
</dbReference>
<feature type="disulfide bond" evidence="15">
    <location>
        <begin position="898"/>
        <end position="916"/>
    </location>
</feature>
<dbReference type="GO" id="GO:0006897">
    <property type="term" value="P:endocytosis"/>
    <property type="evidence" value="ECO:0007669"/>
    <property type="project" value="UniProtKB-KW"/>
</dbReference>
<keyword evidence="7" id="KW-0106">Calcium</keyword>
<feature type="domain" description="EGF-like" evidence="18">
    <location>
        <begin position="1999"/>
        <end position="2035"/>
    </location>
</feature>
<dbReference type="Pfam" id="PF00057">
    <property type="entry name" value="Ldl_recept_a"/>
    <property type="match status" value="7"/>
</dbReference>
<comment type="caution">
    <text evidence="15">Lacks conserved residue(s) required for the propagation of feature annotation.</text>
</comment>
<dbReference type="SMART" id="SM00192">
    <property type="entry name" value="LDLa"/>
    <property type="match status" value="8"/>
</dbReference>
<feature type="disulfide bond" evidence="15">
    <location>
        <begin position="891"/>
        <end position="903"/>
    </location>
</feature>
<feature type="disulfide bond" evidence="15">
    <location>
        <begin position="810"/>
        <end position="822"/>
    </location>
</feature>
<feature type="repeat" description="LDL-receptor class B" evidence="16">
    <location>
        <begin position="418"/>
        <end position="460"/>
    </location>
</feature>
<feature type="repeat" description="LDL-receptor class B" evidence="16">
    <location>
        <begin position="1190"/>
        <end position="1232"/>
    </location>
</feature>
<feature type="disulfide bond" evidence="15">
    <location>
        <begin position="699"/>
        <end position="717"/>
    </location>
</feature>
<protein>
    <submittedName>
        <fullName evidence="19">Putative low-density lipoprotein receptor-related protein 1 isofor m X5</fullName>
    </submittedName>
</protein>
<feature type="repeat" description="LDL-receptor class B" evidence="16">
    <location>
        <begin position="1233"/>
        <end position="1280"/>
    </location>
</feature>
<dbReference type="InterPro" id="IPR051221">
    <property type="entry name" value="LDLR-related"/>
</dbReference>
<feature type="region of interest" description="Disordered" evidence="17">
    <location>
        <begin position="1"/>
        <end position="34"/>
    </location>
</feature>
<evidence type="ECO:0000313" key="19">
    <source>
        <dbReference type="EMBL" id="PIK49922.1"/>
    </source>
</evidence>
<evidence type="ECO:0000256" key="11">
    <source>
        <dbReference type="ARBA" id="ARBA00023170"/>
    </source>
</evidence>
<dbReference type="InterPro" id="IPR056588">
    <property type="entry name" value="EGF_LRP2"/>
</dbReference>
<dbReference type="PROSITE" id="PS50068">
    <property type="entry name" value="LDLRA_2"/>
    <property type="match status" value="8"/>
</dbReference>
<dbReference type="CDD" id="cd00112">
    <property type="entry name" value="LDLa"/>
    <property type="match status" value="6"/>
</dbReference>
<feature type="domain" description="EGF-like" evidence="18">
    <location>
        <begin position="890"/>
        <end position="926"/>
    </location>
</feature>
<evidence type="ECO:0000256" key="8">
    <source>
        <dbReference type="ARBA" id="ARBA00022989"/>
    </source>
</evidence>
<keyword evidence="10 15" id="KW-1015">Disulfide bond</keyword>
<comment type="subcellular location">
    <subcellularLocation>
        <location evidence="14">Membrane</location>
        <location evidence="14">Coated pit</location>
    </subcellularLocation>
    <subcellularLocation>
        <location evidence="1">Membrane</location>
        <topology evidence="1">Single-pass type I membrane protein</topology>
    </subcellularLocation>
</comment>
<dbReference type="InterPro" id="IPR011042">
    <property type="entry name" value="6-blade_b-propeller_TolB-like"/>
</dbReference>
<dbReference type="GO" id="GO:0005886">
    <property type="term" value="C:plasma membrane"/>
    <property type="evidence" value="ECO:0007669"/>
    <property type="project" value="TreeGrafter"/>
</dbReference>
<dbReference type="GO" id="GO:0043235">
    <property type="term" value="C:receptor complex"/>
    <property type="evidence" value="ECO:0007669"/>
    <property type="project" value="TreeGrafter"/>
</dbReference>
<feature type="disulfide bond" evidence="15">
    <location>
        <begin position="910"/>
        <end position="925"/>
    </location>
</feature>
<keyword evidence="4" id="KW-0812">Transmembrane</keyword>
<feature type="repeat" description="LDL-receptor class B" evidence="16">
    <location>
        <begin position="461"/>
        <end position="503"/>
    </location>
</feature>
<dbReference type="InterPro" id="IPR023415">
    <property type="entry name" value="LDLR_class-A_CS"/>
</dbReference>
<dbReference type="InterPro" id="IPR000033">
    <property type="entry name" value="LDLR_classB_rpt"/>
</dbReference>
<evidence type="ECO:0000256" key="15">
    <source>
        <dbReference type="PROSITE-ProRule" id="PRU00124"/>
    </source>
</evidence>
<evidence type="ECO:0000256" key="2">
    <source>
        <dbReference type="ARBA" id="ARBA00022536"/>
    </source>
</evidence>
<dbReference type="PANTHER" id="PTHR22722">
    <property type="entry name" value="LOW-DENSITY LIPOPROTEIN RECEPTOR-RELATED PROTEIN 2-RELATED"/>
    <property type="match status" value="1"/>
</dbReference>
<keyword evidence="20" id="KW-1185">Reference proteome</keyword>
<dbReference type="STRING" id="307972.A0A2G8KPI1"/>
<feature type="repeat" description="LDL-receptor class B" evidence="16">
    <location>
        <begin position="2142"/>
        <end position="2184"/>
    </location>
</feature>
<feature type="compositionally biased region" description="Basic and acidic residues" evidence="17">
    <location>
        <begin position="25"/>
        <end position="34"/>
    </location>
</feature>
<evidence type="ECO:0000256" key="6">
    <source>
        <dbReference type="ARBA" id="ARBA00022737"/>
    </source>
</evidence>